<keyword evidence="1" id="KW-0472">Membrane</keyword>
<name>A0A380MJG8_9GAMM</name>
<evidence type="ECO:0000313" key="2">
    <source>
        <dbReference type="EMBL" id="SUO90272.1"/>
    </source>
</evidence>
<feature type="transmembrane region" description="Helical" evidence="1">
    <location>
        <begin position="20"/>
        <end position="40"/>
    </location>
</feature>
<reference evidence="2 3" key="1">
    <citation type="submission" date="2018-06" db="EMBL/GenBank/DDBJ databases">
        <authorList>
            <consortium name="Pathogen Informatics"/>
            <person name="Doyle S."/>
        </authorList>
    </citation>
    <scope>NUCLEOTIDE SEQUENCE [LARGE SCALE GENOMIC DNA]</scope>
    <source>
        <strain evidence="2 3">NCTC10717</strain>
    </source>
</reference>
<sequence>MLLIWGDEGVQASRQWITMIWWPATFIRLFIYLLLSWLVLPKLLQFARAEAQSRIRRHREQLFALGYADLHQINELDVQEQRINQLSIPAWAAFCFLLLVELTFAQIPYLLF</sequence>
<proteinExistence type="predicted"/>
<dbReference type="Proteomes" id="UP000254575">
    <property type="component" value="Unassembled WGS sequence"/>
</dbReference>
<keyword evidence="1" id="KW-0812">Transmembrane</keyword>
<dbReference type="AlphaFoldDB" id="A0A380MJG8"/>
<protein>
    <submittedName>
        <fullName evidence="2">Uncharacterized protein</fullName>
    </submittedName>
</protein>
<feature type="transmembrane region" description="Helical" evidence="1">
    <location>
        <begin position="90"/>
        <end position="111"/>
    </location>
</feature>
<keyword evidence="3" id="KW-1185">Reference proteome</keyword>
<accession>A0A380MJG8</accession>
<keyword evidence="1" id="KW-1133">Transmembrane helix</keyword>
<evidence type="ECO:0000313" key="3">
    <source>
        <dbReference type="Proteomes" id="UP000254575"/>
    </source>
</evidence>
<organism evidence="2 3">
    <name type="scientific">Suttonella indologenes</name>
    <dbReference type="NCBI Taxonomy" id="13276"/>
    <lineage>
        <taxon>Bacteria</taxon>
        <taxon>Pseudomonadati</taxon>
        <taxon>Pseudomonadota</taxon>
        <taxon>Gammaproteobacteria</taxon>
        <taxon>Cardiobacteriales</taxon>
        <taxon>Cardiobacteriaceae</taxon>
        <taxon>Suttonella</taxon>
    </lineage>
</organism>
<evidence type="ECO:0000256" key="1">
    <source>
        <dbReference type="SAM" id="Phobius"/>
    </source>
</evidence>
<dbReference type="EMBL" id="UHIA01000002">
    <property type="protein sequence ID" value="SUO90272.1"/>
    <property type="molecule type" value="Genomic_DNA"/>
</dbReference>
<gene>
    <name evidence="2" type="ORF">NCTC10717_00059</name>
</gene>